<dbReference type="EMBL" id="JBAKFM010000002">
    <property type="protein sequence ID" value="MEX0469001.1"/>
    <property type="molecule type" value="Genomic_DNA"/>
</dbReference>
<keyword evidence="3 5" id="KW-0288">FMN</keyword>
<dbReference type="Proteomes" id="UP001556709">
    <property type="component" value="Unassembled WGS sequence"/>
</dbReference>
<feature type="binding site" evidence="5">
    <location>
        <position position="66"/>
    </location>
    <ligand>
        <name>FMN</name>
        <dbReference type="ChEBI" id="CHEBI:58210"/>
    </ligand>
</feature>
<keyword evidence="4 5" id="KW-0560">Oxidoreductase</keyword>
<organism evidence="8 9">
    <name type="scientific">Spiribacter pallidus</name>
    <dbReference type="NCBI Taxonomy" id="1987936"/>
    <lineage>
        <taxon>Bacteria</taxon>
        <taxon>Pseudomonadati</taxon>
        <taxon>Pseudomonadota</taxon>
        <taxon>Gammaproteobacteria</taxon>
        <taxon>Chromatiales</taxon>
        <taxon>Ectothiorhodospiraceae</taxon>
        <taxon>Spiribacter</taxon>
    </lineage>
</organism>
<reference evidence="8 9" key="1">
    <citation type="submission" date="2024-02" db="EMBL/GenBank/DDBJ databases">
        <title>New especies of Spiribacter isolated from saline water.</title>
        <authorList>
            <person name="Leon M.J."/>
            <person name="De La Haba R."/>
            <person name="Sanchez-Porro C."/>
            <person name="Ventosa A."/>
        </authorList>
    </citation>
    <scope>NUCLEOTIDE SEQUENCE [LARGE SCALE GENOMIC DNA]</scope>
    <source>
        <strain evidence="9">ag22IC6-390</strain>
    </source>
</reference>
<dbReference type="NCBIfam" id="NF004231">
    <property type="entry name" value="PRK05679.1"/>
    <property type="match status" value="1"/>
</dbReference>
<comment type="catalytic activity">
    <reaction evidence="5">
        <text>pyridoxine 5'-phosphate + O2 = pyridoxal 5'-phosphate + H2O2</text>
        <dbReference type="Rhea" id="RHEA:15149"/>
        <dbReference type="ChEBI" id="CHEBI:15379"/>
        <dbReference type="ChEBI" id="CHEBI:16240"/>
        <dbReference type="ChEBI" id="CHEBI:58589"/>
        <dbReference type="ChEBI" id="CHEBI:597326"/>
        <dbReference type="EC" id="1.4.3.5"/>
    </reaction>
</comment>
<evidence type="ECO:0000256" key="5">
    <source>
        <dbReference type="HAMAP-Rule" id="MF_01629"/>
    </source>
</evidence>
<evidence type="ECO:0000259" key="7">
    <source>
        <dbReference type="Pfam" id="PF10590"/>
    </source>
</evidence>
<dbReference type="InterPro" id="IPR012349">
    <property type="entry name" value="Split_barrel_FMN-bd"/>
</dbReference>
<name>A0ABV3TBJ3_9GAMM</name>
<keyword evidence="9" id="KW-1185">Reference proteome</keyword>
<comment type="cofactor">
    <cofactor evidence="5">
        <name>FMN</name>
        <dbReference type="ChEBI" id="CHEBI:58210"/>
    </cofactor>
    <text evidence="5">Binds 1 FMN per subunit.</text>
</comment>
<dbReference type="InterPro" id="IPR000659">
    <property type="entry name" value="Pyridox_Oxase"/>
</dbReference>
<dbReference type="PANTHER" id="PTHR10851:SF0">
    <property type="entry name" value="PYRIDOXINE-5'-PHOSPHATE OXIDASE"/>
    <property type="match status" value="1"/>
</dbReference>
<dbReference type="PIRSF" id="PIRSF000190">
    <property type="entry name" value="Pyd_amn-ph_oxd"/>
    <property type="match status" value="1"/>
</dbReference>
<accession>A0ABV3TBJ3</accession>
<dbReference type="Gene3D" id="2.30.110.10">
    <property type="entry name" value="Electron Transport, Fmn-binding Protein, Chain A"/>
    <property type="match status" value="1"/>
</dbReference>
<evidence type="ECO:0000256" key="3">
    <source>
        <dbReference type="ARBA" id="ARBA00022643"/>
    </source>
</evidence>
<keyword evidence="2 5" id="KW-0285">Flavoprotein</keyword>
<comment type="caution">
    <text evidence="8">The sequence shown here is derived from an EMBL/GenBank/DDBJ whole genome shotgun (WGS) entry which is preliminary data.</text>
</comment>
<dbReference type="InterPro" id="IPR011576">
    <property type="entry name" value="Pyridox_Oxase_N"/>
</dbReference>
<comment type="catalytic activity">
    <reaction evidence="5">
        <text>pyridoxamine 5'-phosphate + O2 + H2O = pyridoxal 5'-phosphate + H2O2 + NH4(+)</text>
        <dbReference type="Rhea" id="RHEA:15817"/>
        <dbReference type="ChEBI" id="CHEBI:15377"/>
        <dbReference type="ChEBI" id="CHEBI:15379"/>
        <dbReference type="ChEBI" id="CHEBI:16240"/>
        <dbReference type="ChEBI" id="CHEBI:28938"/>
        <dbReference type="ChEBI" id="CHEBI:58451"/>
        <dbReference type="ChEBI" id="CHEBI:597326"/>
        <dbReference type="EC" id="1.4.3.5"/>
    </reaction>
</comment>
<protein>
    <recommendedName>
        <fullName evidence="5">Pyridoxine/pyridoxamine 5'-phosphate oxidase</fullName>
        <ecNumber evidence="5">1.4.3.5</ecNumber>
    </recommendedName>
    <alternativeName>
        <fullName evidence="5">PNP/PMP oxidase</fullName>
        <shortName evidence="5">PNPOx</shortName>
    </alternativeName>
    <alternativeName>
        <fullName evidence="5">Pyridoxal 5'-phosphate synthase</fullName>
    </alternativeName>
</protein>
<dbReference type="RefSeq" id="WP_367958778.1">
    <property type="nucleotide sequence ID" value="NZ_JBAKFH010000002.1"/>
</dbReference>
<dbReference type="Pfam" id="PF10590">
    <property type="entry name" value="PNP_phzG_C"/>
    <property type="match status" value="1"/>
</dbReference>
<proteinExistence type="inferred from homology"/>
<feature type="binding site" evidence="5">
    <location>
        <position position="179"/>
    </location>
    <ligand>
        <name>FMN</name>
        <dbReference type="ChEBI" id="CHEBI:58210"/>
    </ligand>
</feature>
<dbReference type="NCBIfam" id="TIGR00558">
    <property type="entry name" value="pdxH"/>
    <property type="match status" value="1"/>
</dbReference>
<comment type="pathway">
    <text evidence="5">Cofactor metabolism; pyridoxal 5'-phosphate salvage; pyridoxal 5'-phosphate from pyridoxamine 5'-phosphate: step 1/1.</text>
</comment>
<dbReference type="SUPFAM" id="SSF50475">
    <property type="entry name" value="FMN-binding split barrel"/>
    <property type="match status" value="1"/>
</dbReference>
<comment type="similarity">
    <text evidence="1 5">Belongs to the pyridoxamine 5'-phosphate oxidase family.</text>
</comment>
<evidence type="ECO:0000256" key="2">
    <source>
        <dbReference type="ARBA" id="ARBA00022630"/>
    </source>
</evidence>
<gene>
    <name evidence="5 8" type="primary">pdxH</name>
    <name evidence="8" type="ORF">V6X73_04600</name>
</gene>
<feature type="domain" description="Pyridoxamine 5'-phosphate oxidase N-terminal" evidence="6">
    <location>
        <begin position="20"/>
        <end position="140"/>
    </location>
</feature>
<feature type="binding site" evidence="5">
    <location>
        <position position="50"/>
    </location>
    <ligand>
        <name>substrate</name>
    </ligand>
</feature>
<dbReference type="InterPro" id="IPR019740">
    <property type="entry name" value="Pyridox_Oxase_CS"/>
</dbReference>
<evidence type="ECO:0000313" key="8">
    <source>
        <dbReference type="EMBL" id="MEX0469001.1"/>
    </source>
</evidence>
<feature type="binding site" evidence="5">
    <location>
        <position position="111"/>
    </location>
    <ligand>
        <name>substrate</name>
    </ligand>
</feature>
<evidence type="ECO:0000256" key="1">
    <source>
        <dbReference type="ARBA" id="ARBA00007301"/>
    </source>
</evidence>
<feature type="binding site" evidence="5">
    <location>
        <position position="169"/>
    </location>
    <ligand>
        <name>FMN</name>
        <dbReference type="ChEBI" id="CHEBI:58210"/>
    </ligand>
</feature>
<feature type="binding site" evidence="5">
    <location>
        <position position="67"/>
    </location>
    <ligand>
        <name>FMN</name>
        <dbReference type="ChEBI" id="CHEBI:58210"/>
    </ligand>
</feature>
<dbReference type="PANTHER" id="PTHR10851">
    <property type="entry name" value="PYRIDOXINE-5-PHOSPHATE OXIDASE"/>
    <property type="match status" value="1"/>
</dbReference>
<feature type="binding site" evidence="5">
    <location>
        <position position="115"/>
    </location>
    <ligand>
        <name>substrate</name>
    </ligand>
</feature>
<dbReference type="GO" id="GO:0004733">
    <property type="term" value="F:pyridoxamine phosphate oxidase activity"/>
    <property type="evidence" value="ECO:0007669"/>
    <property type="project" value="UniProtKB-EC"/>
</dbReference>
<dbReference type="InterPro" id="IPR019576">
    <property type="entry name" value="Pyridoxamine_oxidase_dimer_C"/>
</dbReference>
<evidence type="ECO:0000313" key="9">
    <source>
        <dbReference type="Proteomes" id="UP001556709"/>
    </source>
</evidence>
<comment type="function">
    <text evidence="5">Catalyzes the oxidation of either pyridoxine 5'-phosphate (PNP) or pyridoxamine 5'-phosphate (PMP) into pyridoxal 5'-phosphate (PLP).</text>
</comment>
<feature type="binding site" evidence="5">
    <location>
        <begin position="45"/>
        <end position="50"/>
    </location>
    <ligand>
        <name>FMN</name>
        <dbReference type="ChEBI" id="CHEBI:58210"/>
    </ligand>
</feature>
<feature type="binding site" evidence="5">
    <location>
        <begin position="60"/>
        <end position="61"/>
    </location>
    <ligand>
        <name>FMN</name>
        <dbReference type="ChEBI" id="CHEBI:58210"/>
    </ligand>
</feature>
<feature type="domain" description="Pyridoxine 5'-phosphate oxidase dimerisation C-terminal" evidence="7">
    <location>
        <begin position="156"/>
        <end position="197"/>
    </location>
</feature>
<feature type="binding site" evidence="5">
    <location>
        <begin position="175"/>
        <end position="177"/>
    </location>
    <ligand>
        <name>substrate</name>
    </ligand>
</feature>
<sequence>MSDYYQAAIERFGDWLETARADERIIDPTAMTLATVSADGQPSARMVLLKQVDTSGFVFYTNTRSRKGAQLADNPKAALVFYWEALMRQVKVEGDVQVVSDAEADAYFASRPRLSQIGAWASHQSEPLESRAVFDTRVDSLEAEYAGREVPRPPHWTGFRVRPHWMEFWQGRDGRLHDRERYFRDAAGTWQWVLVNP</sequence>
<evidence type="ECO:0000256" key="4">
    <source>
        <dbReference type="ARBA" id="ARBA00023002"/>
    </source>
</evidence>
<feature type="binding site" evidence="5">
    <location>
        <position position="107"/>
    </location>
    <ligand>
        <name>substrate</name>
    </ligand>
</feature>
<dbReference type="Pfam" id="PF01243">
    <property type="entry name" value="PNPOx_N"/>
    <property type="match status" value="1"/>
</dbReference>
<comment type="subunit">
    <text evidence="5">Homodimer.</text>
</comment>
<dbReference type="EC" id="1.4.3.5" evidence="5"/>
<feature type="binding site" evidence="5">
    <location>
        <begin position="124"/>
        <end position="125"/>
    </location>
    <ligand>
        <name>FMN</name>
        <dbReference type="ChEBI" id="CHEBI:58210"/>
    </ligand>
</feature>
<keyword evidence="5" id="KW-0664">Pyridoxine biosynthesis</keyword>
<dbReference type="HAMAP" id="MF_01629">
    <property type="entry name" value="PdxH"/>
    <property type="match status" value="1"/>
</dbReference>
<comment type="pathway">
    <text evidence="5">Cofactor metabolism; pyridoxal 5'-phosphate salvage; pyridoxal 5'-phosphate from pyridoxine 5'-phosphate: step 1/1.</text>
</comment>
<feature type="binding site" evidence="5">
    <location>
        <position position="89"/>
    </location>
    <ligand>
        <name>FMN</name>
        <dbReference type="ChEBI" id="CHEBI:58210"/>
    </ligand>
</feature>
<evidence type="ECO:0000259" key="6">
    <source>
        <dbReference type="Pfam" id="PF01243"/>
    </source>
</evidence>
<dbReference type="PROSITE" id="PS01064">
    <property type="entry name" value="PYRIDOX_OXIDASE"/>
    <property type="match status" value="1"/>
</dbReference>